<evidence type="ECO:0000256" key="9">
    <source>
        <dbReference type="SAM" id="MobiDB-lite"/>
    </source>
</evidence>
<dbReference type="Gene3D" id="1.10.510.10">
    <property type="entry name" value="Transferase(Phosphotransferase) domain 1"/>
    <property type="match status" value="1"/>
</dbReference>
<feature type="compositionally biased region" description="Acidic residues" evidence="9">
    <location>
        <begin position="17"/>
        <end position="27"/>
    </location>
</feature>
<dbReference type="Pfam" id="PF00069">
    <property type="entry name" value="Pkinase"/>
    <property type="match status" value="1"/>
</dbReference>
<dbReference type="GO" id="GO:0031573">
    <property type="term" value="P:mitotic intra-S DNA damage checkpoint signaling"/>
    <property type="evidence" value="ECO:0007669"/>
    <property type="project" value="EnsemblFungi"/>
</dbReference>
<dbReference type="EMBL" id="LXFE01003781">
    <property type="protein sequence ID" value="OLL22187.1"/>
    <property type="molecule type" value="Genomic_DNA"/>
</dbReference>
<dbReference type="GO" id="GO:0006270">
    <property type="term" value="P:DNA replication initiation"/>
    <property type="evidence" value="ECO:0007669"/>
    <property type="project" value="EnsemblFungi"/>
</dbReference>
<dbReference type="InterPro" id="IPR045216">
    <property type="entry name" value="CK2_alpha"/>
</dbReference>
<dbReference type="GO" id="GO:0000082">
    <property type="term" value="P:G1/S transition of mitotic cell cycle"/>
    <property type="evidence" value="ECO:0007669"/>
    <property type="project" value="EnsemblFungi"/>
</dbReference>
<keyword evidence="12" id="KW-1185">Reference proteome</keyword>
<evidence type="ECO:0000259" key="10">
    <source>
        <dbReference type="PROSITE" id="PS50011"/>
    </source>
</evidence>
<evidence type="ECO:0000313" key="11">
    <source>
        <dbReference type="EMBL" id="OLL22187.1"/>
    </source>
</evidence>
<evidence type="ECO:0000256" key="3">
    <source>
        <dbReference type="ARBA" id="ARBA00022679"/>
    </source>
</evidence>
<name>A0A1U7LHQ9_NEOID</name>
<dbReference type="GO" id="GO:0006279">
    <property type="term" value="P:premeiotic DNA replication"/>
    <property type="evidence" value="ECO:0007669"/>
    <property type="project" value="EnsemblFungi"/>
</dbReference>
<dbReference type="Gene3D" id="3.30.200.20">
    <property type="entry name" value="Phosphorylase Kinase, domain 1"/>
    <property type="match status" value="1"/>
</dbReference>
<dbReference type="GO" id="GO:0000727">
    <property type="term" value="P:double-strand break repair via break-induced replication"/>
    <property type="evidence" value="ECO:0007669"/>
    <property type="project" value="EnsemblFungi"/>
</dbReference>
<comment type="catalytic activity">
    <reaction evidence="7">
        <text>L-threonyl-[protein] + ATP = O-phospho-L-threonyl-[protein] + ADP + H(+)</text>
        <dbReference type="Rhea" id="RHEA:46608"/>
        <dbReference type="Rhea" id="RHEA-COMP:11060"/>
        <dbReference type="Rhea" id="RHEA-COMP:11605"/>
        <dbReference type="ChEBI" id="CHEBI:15378"/>
        <dbReference type="ChEBI" id="CHEBI:30013"/>
        <dbReference type="ChEBI" id="CHEBI:30616"/>
        <dbReference type="ChEBI" id="CHEBI:61977"/>
        <dbReference type="ChEBI" id="CHEBI:456216"/>
        <dbReference type="EC" id="2.7.11.1"/>
    </reaction>
</comment>
<dbReference type="PROSITE" id="PS00108">
    <property type="entry name" value="PROTEIN_KINASE_ST"/>
    <property type="match status" value="1"/>
</dbReference>
<dbReference type="GO" id="GO:0045739">
    <property type="term" value="P:positive regulation of DNA repair"/>
    <property type="evidence" value="ECO:0007669"/>
    <property type="project" value="EnsemblFungi"/>
</dbReference>
<dbReference type="OrthoDB" id="10020333at2759"/>
<feature type="compositionally biased region" description="Basic and acidic residues" evidence="9">
    <location>
        <begin position="44"/>
        <end position="53"/>
    </location>
</feature>
<feature type="compositionally biased region" description="Acidic residues" evidence="9">
    <location>
        <begin position="54"/>
        <end position="70"/>
    </location>
</feature>
<keyword evidence="2" id="KW-0723">Serine/threonine-protein kinase</keyword>
<proteinExistence type="predicted"/>
<dbReference type="InterPro" id="IPR011009">
    <property type="entry name" value="Kinase-like_dom_sf"/>
</dbReference>
<dbReference type="GO" id="GO:1902977">
    <property type="term" value="P:mitotic DNA replication preinitiation complex assembly"/>
    <property type="evidence" value="ECO:0007669"/>
    <property type="project" value="EnsemblFungi"/>
</dbReference>
<dbReference type="Proteomes" id="UP000186594">
    <property type="component" value="Unassembled WGS sequence"/>
</dbReference>
<dbReference type="GO" id="GO:0042802">
    <property type="term" value="F:identical protein binding"/>
    <property type="evidence" value="ECO:0007669"/>
    <property type="project" value="EnsemblFungi"/>
</dbReference>
<dbReference type="GO" id="GO:1905263">
    <property type="term" value="P:positive regulation of meiotic DNA double-strand break formation involved in reciprocal meiotic recombination"/>
    <property type="evidence" value="ECO:0007669"/>
    <property type="project" value="EnsemblFungi"/>
</dbReference>
<feature type="domain" description="Protein kinase" evidence="10">
    <location>
        <begin position="94"/>
        <end position="470"/>
    </location>
</feature>
<feature type="region of interest" description="Disordered" evidence="9">
    <location>
        <begin position="1"/>
        <end position="70"/>
    </location>
</feature>
<dbReference type="GO" id="GO:0033314">
    <property type="term" value="P:mitotic DNA replication checkpoint signaling"/>
    <property type="evidence" value="ECO:0007669"/>
    <property type="project" value="EnsemblFungi"/>
</dbReference>
<dbReference type="GO" id="GO:0031503">
    <property type="term" value="P:protein-containing complex localization"/>
    <property type="evidence" value="ECO:0007669"/>
    <property type="project" value="EnsemblFungi"/>
</dbReference>
<dbReference type="GO" id="GO:0005524">
    <property type="term" value="F:ATP binding"/>
    <property type="evidence" value="ECO:0007669"/>
    <property type="project" value="UniProtKB-KW"/>
</dbReference>
<sequence>MVTSSRDSVPSDGNEPFSDDLSSDSEDYGPATYRRPPPAIAHQEPIHDSHSCNDDDDNDDDQEQESSEDEDISVAVLAEIDQINSAFHGFKTKYKLINRIGQGAFRLITNAKSKGTFSSVYKAEDLCYGQHNNDWDLFGPTLQPQPSSPARKKLKFAGRNKKHKLNYVAVKKIYVTSGPARIYNELEILHDLKGSNKVVPLITALRHQDQIVAILPYFKHTDFQEYYRDLSLDDIRIYFHSLFKGLQHVHSKGIIHRDVKPSNFLYDPIAKNGVLVDFGLAERERHDSKLSWCRCYHGGISATRSIAIPEDKPGYLRNDTRPGIRANRAGTRGFRAPEVLLKCTSQTSKLDVWSAGVIFLSILGERFPFFHSSDDIDALLEIAAIFGKTKIKKVAHLHNRSFETSIPSINDTAISFLKLKRWCKNEHQGSKERVEPAAEEALALGFLAKCMEPDVNLRVSATEALEHSFFMGLER</sequence>
<protein>
    <recommendedName>
        <fullName evidence="1">non-specific serine/threonine protein kinase</fullName>
        <ecNumber evidence="1">2.7.11.1</ecNumber>
    </recommendedName>
</protein>
<dbReference type="SMART" id="SM00220">
    <property type="entry name" value="S_TKc"/>
    <property type="match status" value="1"/>
</dbReference>
<dbReference type="GO" id="GO:0004674">
    <property type="term" value="F:protein serine/threonine kinase activity"/>
    <property type="evidence" value="ECO:0007669"/>
    <property type="project" value="UniProtKB-KW"/>
</dbReference>
<dbReference type="GO" id="GO:0031431">
    <property type="term" value="C:Dbf4-dependent protein kinase complex"/>
    <property type="evidence" value="ECO:0007669"/>
    <property type="project" value="EnsemblFungi"/>
</dbReference>
<dbReference type="SUPFAM" id="SSF56112">
    <property type="entry name" value="Protein kinase-like (PK-like)"/>
    <property type="match status" value="1"/>
</dbReference>
<dbReference type="OMA" id="QGFTMEK"/>
<dbReference type="AlphaFoldDB" id="A0A1U7LHQ9"/>
<dbReference type="STRING" id="1198029.A0A1U7LHQ9"/>
<comment type="caution">
    <text evidence="11">The sequence shown here is derived from an EMBL/GenBank/DDBJ whole genome shotgun (WGS) entry which is preliminary data.</text>
</comment>
<dbReference type="InterPro" id="IPR008271">
    <property type="entry name" value="Ser/Thr_kinase_AS"/>
</dbReference>
<dbReference type="GO" id="GO:1904968">
    <property type="term" value="P:positive regulation of spindle attachment to meiosis I kinetochore"/>
    <property type="evidence" value="ECO:0007669"/>
    <property type="project" value="EnsemblFungi"/>
</dbReference>
<dbReference type="PANTHER" id="PTHR24054">
    <property type="entry name" value="CASEIN KINASE II SUBUNIT ALPHA"/>
    <property type="match status" value="1"/>
</dbReference>
<keyword evidence="4" id="KW-0547">Nucleotide-binding</keyword>
<dbReference type="GO" id="GO:0060903">
    <property type="term" value="P:positive regulation of meiosis I"/>
    <property type="evidence" value="ECO:0007669"/>
    <property type="project" value="EnsemblFungi"/>
</dbReference>
<evidence type="ECO:0000256" key="4">
    <source>
        <dbReference type="ARBA" id="ARBA00022741"/>
    </source>
</evidence>
<evidence type="ECO:0000256" key="6">
    <source>
        <dbReference type="ARBA" id="ARBA00022840"/>
    </source>
</evidence>
<keyword evidence="5 11" id="KW-0418">Kinase</keyword>
<dbReference type="InterPro" id="IPR000719">
    <property type="entry name" value="Prot_kinase_dom"/>
</dbReference>
<dbReference type="GO" id="GO:0001100">
    <property type="term" value="P:negative regulation of exit from mitosis"/>
    <property type="evidence" value="ECO:0007669"/>
    <property type="project" value="EnsemblFungi"/>
</dbReference>
<dbReference type="CDD" id="cd14019">
    <property type="entry name" value="STKc_Cdc7"/>
    <property type="match status" value="1"/>
</dbReference>
<dbReference type="GO" id="GO:0000785">
    <property type="term" value="C:chromatin"/>
    <property type="evidence" value="ECO:0007669"/>
    <property type="project" value="EnsemblFungi"/>
</dbReference>
<evidence type="ECO:0000256" key="2">
    <source>
        <dbReference type="ARBA" id="ARBA00022527"/>
    </source>
</evidence>
<accession>A0A1U7LHQ9</accession>
<keyword evidence="3" id="KW-0808">Transferase</keyword>
<evidence type="ECO:0000256" key="7">
    <source>
        <dbReference type="ARBA" id="ARBA00047899"/>
    </source>
</evidence>
<reference evidence="11 12" key="1">
    <citation type="submission" date="2016-04" db="EMBL/GenBank/DDBJ databases">
        <title>Evolutionary innovation and constraint leading to complex multicellularity in the Ascomycota.</title>
        <authorList>
            <person name="Cisse O."/>
            <person name="Nguyen A."/>
            <person name="Hewitt D.A."/>
            <person name="Jedd G."/>
            <person name="Stajich J.E."/>
        </authorList>
    </citation>
    <scope>NUCLEOTIDE SEQUENCE [LARGE SCALE GENOMIC DNA]</scope>
    <source>
        <strain evidence="11 12">DAH-3</strain>
    </source>
</reference>
<evidence type="ECO:0000256" key="1">
    <source>
        <dbReference type="ARBA" id="ARBA00012513"/>
    </source>
</evidence>
<organism evidence="11 12">
    <name type="scientific">Neolecta irregularis (strain DAH-3)</name>
    <dbReference type="NCBI Taxonomy" id="1198029"/>
    <lineage>
        <taxon>Eukaryota</taxon>
        <taxon>Fungi</taxon>
        <taxon>Dikarya</taxon>
        <taxon>Ascomycota</taxon>
        <taxon>Taphrinomycotina</taxon>
        <taxon>Neolectales</taxon>
        <taxon>Neolectaceae</taxon>
        <taxon>Neolecta</taxon>
    </lineage>
</organism>
<gene>
    <name evidence="11" type="ORF">NEOLI_001410</name>
</gene>
<evidence type="ECO:0000256" key="5">
    <source>
        <dbReference type="ARBA" id="ARBA00022777"/>
    </source>
</evidence>
<dbReference type="GO" id="GO:1903468">
    <property type="term" value="P:positive regulation of DNA replication initiation"/>
    <property type="evidence" value="ECO:0007669"/>
    <property type="project" value="EnsemblFungi"/>
</dbReference>
<dbReference type="GO" id="GO:0005956">
    <property type="term" value="C:protein kinase CK2 complex"/>
    <property type="evidence" value="ECO:0007669"/>
    <property type="project" value="TreeGrafter"/>
</dbReference>
<dbReference type="GO" id="GO:0005829">
    <property type="term" value="C:cytosol"/>
    <property type="evidence" value="ECO:0007669"/>
    <property type="project" value="TreeGrafter"/>
</dbReference>
<dbReference type="EC" id="2.7.11.1" evidence="1"/>
<dbReference type="PANTHER" id="PTHR24054:SF0">
    <property type="entry name" value="CASEIN KINASE II SUBUNIT ALPHA"/>
    <property type="match status" value="1"/>
</dbReference>
<dbReference type="PROSITE" id="PS50011">
    <property type="entry name" value="PROTEIN_KINASE_DOM"/>
    <property type="match status" value="1"/>
</dbReference>
<comment type="catalytic activity">
    <reaction evidence="8">
        <text>L-seryl-[protein] + ATP = O-phospho-L-seryl-[protein] + ADP + H(+)</text>
        <dbReference type="Rhea" id="RHEA:17989"/>
        <dbReference type="Rhea" id="RHEA-COMP:9863"/>
        <dbReference type="Rhea" id="RHEA-COMP:11604"/>
        <dbReference type="ChEBI" id="CHEBI:15378"/>
        <dbReference type="ChEBI" id="CHEBI:29999"/>
        <dbReference type="ChEBI" id="CHEBI:30616"/>
        <dbReference type="ChEBI" id="CHEBI:83421"/>
        <dbReference type="ChEBI" id="CHEBI:456216"/>
        <dbReference type="EC" id="2.7.11.1"/>
    </reaction>
</comment>
<dbReference type="GO" id="GO:0000775">
    <property type="term" value="C:chromosome, centromeric region"/>
    <property type="evidence" value="ECO:0007669"/>
    <property type="project" value="EnsemblFungi"/>
</dbReference>
<evidence type="ECO:0000313" key="12">
    <source>
        <dbReference type="Proteomes" id="UP000186594"/>
    </source>
</evidence>
<dbReference type="GO" id="GO:1905342">
    <property type="term" value="P:positive regulation of protein localization to kinetochore"/>
    <property type="evidence" value="ECO:0007669"/>
    <property type="project" value="EnsemblFungi"/>
</dbReference>
<evidence type="ECO:0000256" key="8">
    <source>
        <dbReference type="ARBA" id="ARBA00048679"/>
    </source>
</evidence>
<keyword evidence="6" id="KW-0067">ATP-binding</keyword>